<dbReference type="EMBL" id="BAABHQ010000008">
    <property type="protein sequence ID" value="GAA4879897.1"/>
    <property type="molecule type" value="Genomic_DNA"/>
</dbReference>
<dbReference type="SUPFAM" id="SSF50090">
    <property type="entry name" value="Electron transport accessory proteins"/>
    <property type="match status" value="1"/>
</dbReference>
<dbReference type="InterPro" id="IPR008990">
    <property type="entry name" value="Elect_transpt_acc-like_dom_sf"/>
</dbReference>
<accession>A0ABP9EID3</accession>
<comment type="caution">
    <text evidence="2">The sequence shown here is derived from an EMBL/GenBank/DDBJ whole genome shotgun (WGS) entry which is preliminary data.</text>
</comment>
<keyword evidence="3" id="KW-1185">Reference proteome</keyword>
<dbReference type="InterPro" id="IPR023808">
    <property type="entry name" value="Nitrile_Hydratase_acc_put"/>
</dbReference>
<dbReference type="InterPro" id="IPR049054">
    <property type="entry name" value="CN_hydtase_beta-like_N"/>
</dbReference>
<reference evidence="3" key="1">
    <citation type="journal article" date="2019" name="Int. J. Syst. Evol. Microbiol.">
        <title>The Global Catalogue of Microorganisms (GCM) 10K type strain sequencing project: providing services to taxonomists for standard genome sequencing and annotation.</title>
        <authorList>
            <consortium name="The Broad Institute Genomics Platform"/>
            <consortium name="The Broad Institute Genome Sequencing Center for Infectious Disease"/>
            <person name="Wu L."/>
            <person name="Ma J."/>
        </authorList>
    </citation>
    <scope>NUCLEOTIDE SEQUENCE [LARGE SCALE GENOMIC DNA]</scope>
    <source>
        <strain evidence="3">JCM 17983</strain>
    </source>
</reference>
<dbReference type="Proteomes" id="UP001500457">
    <property type="component" value="Unassembled WGS sequence"/>
</dbReference>
<evidence type="ECO:0000313" key="3">
    <source>
        <dbReference type="Proteomes" id="UP001500457"/>
    </source>
</evidence>
<dbReference type="Pfam" id="PF21006">
    <property type="entry name" value="NHase_beta_N"/>
    <property type="match status" value="1"/>
</dbReference>
<evidence type="ECO:0000259" key="1">
    <source>
        <dbReference type="Pfam" id="PF21006"/>
    </source>
</evidence>
<sequence>MQTINERPSPDTKPRVDSLVDVLPFNDRIPRHDGEVAFDHAWEIRAFAMTVALHERLGFPWEEFQAELIGAIERWEAAQSDLAQWSYYERWLAALEELARGKGWVTGDELDSRTREILDQPSTKDHHHAVRDPVAIVPAGRDA</sequence>
<evidence type="ECO:0000313" key="2">
    <source>
        <dbReference type="EMBL" id="GAA4879897.1"/>
    </source>
</evidence>
<organism evidence="2 3">
    <name type="scientific">Actinomycetospora straminea</name>
    <dbReference type="NCBI Taxonomy" id="663607"/>
    <lineage>
        <taxon>Bacteria</taxon>
        <taxon>Bacillati</taxon>
        <taxon>Actinomycetota</taxon>
        <taxon>Actinomycetes</taxon>
        <taxon>Pseudonocardiales</taxon>
        <taxon>Pseudonocardiaceae</taxon>
        <taxon>Actinomycetospora</taxon>
    </lineage>
</organism>
<dbReference type="RefSeq" id="WP_274235223.1">
    <property type="nucleotide sequence ID" value="NZ_BAABHQ010000008.1"/>
</dbReference>
<dbReference type="Gene3D" id="1.10.472.20">
    <property type="entry name" value="Nitrile hydratase, beta subunit"/>
    <property type="match status" value="1"/>
</dbReference>
<gene>
    <name evidence="2" type="ORF">GCM10023203_33250</name>
</gene>
<feature type="domain" description="Nitrile hydratase beta subunit-like N-terminal" evidence="1">
    <location>
        <begin position="30"/>
        <end position="124"/>
    </location>
</feature>
<protein>
    <recommendedName>
        <fullName evidence="1">Nitrile hydratase beta subunit-like N-terminal domain-containing protein</fullName>
    </recommendedName>
</protein>
<dbReference type="InterPro" id="IPR042262">
    <property type="entry name" value="CN_hydtase_beta_C"/>
</dbReference>
<name>A0ABP9EID3_9PSEU</name>
<dbReference type="NCBIfam" id="TIGR03889">
    <property type="entry name" value="nitrile_acc"/>
    <property type="match status" value="1"/>
</dbReference>
<proteinExistence type="predicted"/>